<dbReference type="EMBL" id="AP018553">
    <property type="protein sequence ID" value="BBD72712.1"/>
    <property type="molecule type" value="Genomic_DNA"/>
</dbReference>
<proteinExistence type="predicted"/>
<accession>A0A348B3G0</accession>
<dbReference type="Proteomes" id="UP000276741">
    <property type="component" value="Chromosome"/>
</dbReference>
<keyword evidence="2" id="KW-1185">Reference proteome</keyword>
<evidence type="ECO:0000313" key="2">
    <source>
        <dbReference type="Proteomes" id="UP000276741"/>
    </source>
</evidence>
<evidence type="ECO:0000313" key="1">
    <source>
        <dbReference type="EMBL" id="BBD72712.1"/>
    </source>
</evidence>
<dbReference type="AlphaFoldDB" id="A0A348B3G0"/>
<sequence length="106" mass="11742">MMILKFKVNGRQVSFVESGKKSYLVVDLDIKCSKVLEDNLSYLDANLEDSGIKLVKLVFCTSSSETYLCSAVAETNLKVVSQTEAERVYDVISNLARRASPCTLLP</sequence>
<organism evidence="1 2">
    <name type="scientific">Sulfodiicoccus acidiphilus</name>
    <dbReference type="NCBI Taxonomy" id="1670455"/>
    <lineage>
        <taxon>Archaea</taxon>
        <taxon>Thermoproteota</taxon>
        <taxon>Thermoprotei</taxon>
        <taxon>Sulfolobales</taxon>
        <taxon>Sulfolobaceae</taxon>
        <taxon>Sulfodiicoccus</taxon>
    </lineage>
</organism>
<reference evidence="2" key="1">
    <citation type="submission" date="2018-04" db="EMBL/GenBank/DDBJ databases">
        <title>Complete genome sequence of Sulfodiicoccus acidiphilus strain HS-1.</title>
        <authorList>
            <person name="Sakai H.D."/>
            <person name="Kurosawa N."/>
        </authorList>
    </citation>
    <scope>NUCLEOTIDE SEQUENCE [LARGE SCALE GENOMIC DNA]</scope>
    <source>
        <strain evidence="2">HS-1</strain>
    </source>
</reference>
<name>A0A348B3G0_9CREN</name>
<dbReference type="KEGG" id="sacd:HS1genome_1101"/>
<protein>
    <submittedName>
        <fullName evidence="1">Uncharacterized protein</fullName>
    </submittedName>
</protein>
<gene>
    <name evidence="1" type="ORF">HS1genome_1101</name>
</gene>